<proteinExistence type="predicted"/>
<gene>
    <name evidence="1" type="ORF">ST47_g2094</name>
</gene>
<dbReference type="AlphaFoldDB" id="A0A163K4W0"/>
<sequence>MKTFTTILAFTGLSILAAAAPPGTQGSCGNCDTLPGPQTGGNAQIPLRSSANKSDGKAYKCTTFGNEVRISSCTNQMCGLCMIFEDNDCQGDILHWGGPGSAFEGKGARSYFCI</sequence>
<organism evidence="1 2">
    <name type="scientific">Didymella rabiei</name>
    <name type="common">Chickpea ascochyta blight fungus</name>
    <name type="synonym">Mycosphaerella rabiei</name>
    <dbReference type="NCBI Taxonomy" id="5454"/>
    <lineage>
        <taxon>Eukaryota</taxon>
        <taxon>Fungi</taxon>
        <taxon>Dikarya</taxon>
        <taxon>Ascomycota</taxon>
        <taxon>Pezizomycotina</taxon>
        <taxon>Dothideomycetes</taxon>
        <taxon>Pleosporomycetidae</taxon>
        <taxon>Pleosporales</taxon>
        <taxon>Pleosporineae</taxon>
        <taxon>Didymellaceae</taxon>
        <taxon>Ascochyta</taxon>
    </lineage>
</organism>
<evidence type="ECO:0000313" key="1">
    <source>
        <dbReference type="EMBL" id="KZM26774.1"/>
    </source>
</evidence>
<comment type="caution">
    <text evidence="1">The sequence shown here is derived from an EMBL/GenBank/DDBJ whole genome shotgun (WGS) entry which is preliminary data.</text>
</comment>
<reference evidence="1 2" key="1">
    <citation type="journal article" date="2016" name="Sci. Rep.">
        <title>Draft genome sequencing and secretome analysis of fungal phytopathogen Ascochyta rabiei provides insight into the necrotrophic effector repertoire.</title>
        <authorList>
            <person name="Verma S."/>
            <person name="Gazara R.K."/>
            <person name="Nizam S."/>
            <person name="Parween S."/>
            <person name="Chattopadhyay D."/>
            <person name="Verma P.K."/>
        </authorList>
    </citation>
    <scope>NUCLEOTIDE SEQUENCE [LARGE SCALE GENOMIC DNA]</scope>
    <source>
        <strain evidence="1 2">ArDII</strain>
    </source>
</reference>
<dbReference type="OrthoDB" id="3685541at2759"/>
<name>A0A163K4W0_DIDRA</name>
<dbReference type="Proteomes" id="UP000076837">
    <property type="component" value="Unassembled WGS sequence"/>
</dbReference>
<keyword evidence="2" id="KW-1185">Reference proteome</keyword>
<evidence type="ECO:0000313" key="2">
    <source>
        <dbReference type="Proteomes" id="UP000076837"/>
    </source>
</evidence>
<protein>
    <submittedName>
        <fullName evidence="1">Uncharacterized protein</fullName>
    </submittedName>
</protein>
<accession>A0A163K4W0</accession>
<dbReference type="EMBL" id="JYNV01000096">
    <property type="protein sequence ID" value="KZM26774.1"/>
    <property type="molecule type" value="Genomic_DNA"/>
</dbReference>